<dbReference type="RefSeq" id="WP_283230862.1">
    <property type="nucleotide sequence ID" value="NZ_JASGBQ010000012.1"/>
</dbReference>
<evidence type="ECO:0000256" key="7">
    <source>
        <dbReference type="SAM" id="Phobius"/>
    </source>
</evidence>
<name>A0AAP4B9X8_9FIRM</name>
<feature type="transmembrane region" description="Helical" evidence="7">
    <location>
        <begin position="170"/>
        <end position="188"/>
    </location>
</feature>
<dbReference type="PANTHER" id="PTHR43663">
    <property type="entry name" value="CHROMATE TRANSPORT PROTEIN-RELATED"/>
    <property type="match status" value="1"/>
</dbReference>
<sequence>MIYLELFFTFLKIGAFTFGGGYAMLPFIQTEVQAHGWLSMEELVNFVAVSESTPGPFAVNISTYVGMETAGLPGALCATLGVTLPSFVIILLVAKCFARFKSSKIVAGAMSGLKPAVIGLIGSAVISVGQTVFFADGFSAFQGIDYGFVCSLVIFAAALIMIIKKVHPILVIVLAAVLGIGSGYLGQIL</sequence>
<dbReference type="InterPro" id="IPR052518">
    <property type="entry name" value="CHR_Transporter"/>
</dbReference>
<feature type="transmembrane region" description="Helical" evidence="7">
    <location>
        <begin position="72"/>
        <end position="94"/>
    </location>
</feature>
<comment type="similarity">
    <text evidence="2">Belongs to the chromate ion transporter (CHR) (TC 2.A.51) family.</text>
</comment>
<comment type="subcellular location">
    <subcellularLocation>
        <location evidence="1">Cell membrane</location>
        <topology evidence="1">Multi-pass membrane protein</topology>
    </subcellularLocation>
</comment>
<evidence type="ECO:0000256" key="1">
    <source>
        <dbReference type="ARBA" id="ARBA00004651"/>
    </source>
</evidence>
<keyword evidence="5 7" id="KW-1133">Transmembrane helix</keyword>
<feature type="transmembrane region" description="Helical" evidence="7">
    <location>
        <begin position="7"/>
        <end position="28"/>
    </location>
</feature>
<dbReference type="GO" id="GO:0005886">
    <property type="term" value="C:plasma membrane"/>
    <property type="evidence" value="ECO:0007669"/>
    <property type="project" value="UniProtKB-SubCell"/>
</dbReference>
<feature type="transmembrane region" description="Helical" evidence="7">
    <location>
        <begin position="115"/>
        <end position="134"/>
    </location>
</feature>
<evidence type="ECO:0000256" key="6">
    <source>
        <dbReference type="ARBA" id="ARBA00023136"/>
    </source>
</evidence>
<evidence type="ECO:0000256" key="5">
    <source>
        <dbReference type="ARBA" id="ARBA00022989"/>
    </source>
</evidence>
<keyword evidence="4 7" id="KW-0812">Transmembrane</keyword>
<gene>
    <name evidence="8" type="ORF">QJ036_08005</name>
</gene>
<protein>
    <submittedName>
        <fullName evidence="8">Chromate transporter</fullName>
    </submittedName>
</protein>
<dbReference type="AlphaFoldDB" id="A0AAP4B9X8"/>
<keyword evidence="9" id="KW-1185">Reference proteome</keyword>
<proteinExistence type="inferred from homology"/>
<reference evidence="8 9" key="1">
    <citation type="submission" date="2023-05" db="EMBL/GenBank/DDBJ databases">
        <title>[ruminococcus] sp. nov., isolated from a pig farm feces dump.</title>
        <authorList>
            <person name="Chang Y.-H."/>
        </authorList>
    </citation>
    <scope>NUCLEOTIDE SEQUENCE [LARGE SCALE GENOMIC DNA]</scope>
    <source>
        <strain evidence="8 9">YH-rum2234</strain>
    </source>
</reference>
<keyword evidence="3" id="KW-1003">Cell membrane</keyword>
<evidence type="ECO:0000256" key="4">
    <source>
        <dbReference type="ARBA" id="ARBA00022692"/>
    </source>
</evidence>
<feature type="transmembrane region" description="Helical" evidence="7">
    <location>
        <begin position="146"/>
        <end position="163"/>
    </location>
</feature>
<evidence type="ECO:0000313" key="8">
    <source>
        <dbReference type="EMBL" id="MDI9242414.1"/>
    </source>
</evidence>
<dbReference type="Pfam" id="PF02417">
    <property type="entry name" value="Chromate_transp"/>
    <property type="match status" value="1"/>
</dbReference>
<dbReference type="InterPro" id="IPR003370">
    <property type="entry name" value="Chromate_transpt"/>
</dbReference>
<evidence type="ECO:0000256" key="3">
    <source>
        <dbReference type="ARBA" id="ARBA00022475"/>
    </source>
</evidence>
<keyword evidence="6 7" id="KW-0472">Membrane</keyword>
<comment type="caution">
    <text evidence="8">The sequence shown here is derived from an EMBL/GenBank/DDBJ whole genome shotgun (WGS) entry which is preliminary data.</text>
</comment>
<dbReference type="EMBL" id="JASGBQ010000012">
    <property type="protein sequence ID" value="MDI9242414.1"/>
    <property type="molecule type" value="Genomic_DNA"/>
</dbReference>
<evidence type="ECO:0000256" key="2">
    <source>
        <dbReference type="ARBA" id="ARBA00005262"/>
    </source>
</evidence>
<dbReference type="Proteomes" id="UP001300383">
    <property type="component" value="Unassembled WGS sequence"/>
</dbReference>
<dbReference type="PANTHER" id="PTHR43663:SF1">
    <property type="entry name" value="CHROMATE TRANSPORTER"/>
    <property type="match status" value="1"/>
</dbReference>
<accession>A0AAP4B9X8</accession>
<organism evidence="8 9">
    <name type="scientific">Fusibacillus kribbianus</name>
    <dbReference type="NCBI Taxonomy" id="3044208"/>
    <lineage>
        <taxon>Bacteria</taxon>
        <taxon>Bacillati</taxon>
        <taxon>Bacillota</taxon>
        <taxon>Clostridia</taxon>
        <taxon>Lachnospirales</taxon>
        <taxon>Lachnospiraceae</taxon>
        <taxon>Fusibacillus</taxon>
    </lineage>
</organism>
<evidence type="ECO:0000313" key="9">
    <source>
        <dbReference type="Proteomes" id="UP001300383"/>
    </source>
</evidence>
<dbReference type="GO" id="GO:0015109">
    <property type="term" value="F:chromate transmembrane transporter activity"/>
    <property type="evidence" value="ECO:0007669"/>
    <property type="project" value="InterPro"/>
</dbReference>